<reference evidence="1 2" key="3">
    <citation type="journal article" date="2022" name="Microbiol. Spectr.">
        <title>Folding features and dynamics of 3D genome architecture in plant fungal pathogens.</title>
        <authorList>
            <person name="Xia C."/>
        </authorList>
    </citation>
    <scope>NUCLEOTIDE SEQUENCE [LARGE SCALE GENOMIC DNA]</scope>
    <source>
        <strain evidence="1 2">93-210</strain>
    </source>
</reference>
<proteinExistence type="predicted"/>
<dbReference type="Proteomes" id="UP001060170">
    <property type="component" value="Chromosome 7"/>
</dbReference>
<accession>A0ACC0ED92</accession>
<evidence type="ECO:0000313" key="1">
    <source>
        <dbReference type="EMBL" id="KAI7951356.1"/>
    </source>
</evidence>
<name>A0ACC0ED92_9BASI</name>
<dbReference type="EMBL" id="CM045871">
    <property type="protein sequence ID" value="KAI7951356.1"/>
    <property type="molecule type" value="Genomic_DNA"/>
</dbReference>
<keyword evidence="2" id="KW-1185">Reference proteome</keyword>
<reference evidence="2" key="2">
    <citation type="journal article" date="2018" name="Mol. Plant Microbe Interact.">
        <title>Genome sequence resources for the wheat stripe rust pathogen (Puccinia striiformis f. sp. tritici) and the barley stripe rust pathogen (Puccinia striiformis f. sp. hordei).</title>
        <authorList>
            <person name="Xia C."/>
            <person name="Wang M."/>
            <person name="Yin C."/>
            <person name="Cornejo O.E."/>
            <person name="Hulbert S.H."/>
            <person name="Chen X."/>
        </authorList>
    </citation>
    <scope>NUCLEOTIDE SEQUENCE [LARGE SCALE GENOMIC DNA]</scope>
    <source>
        <strain evidence="2">93-210</strain>
    </source>
</reference>
<organism evidence="1 2">
    <name type="scientific">Puccinia striiformis f. sp. tritici</name>
    <dbReference type="NCBI Taxonomy" id="168172"/>
    <lineage>
        <taxon>Eukaryota</taxon>
        <taxon>Fungi</taxon>
        <taxon>Dikarya</taxon>
        <taxon>Basidiomycota</taxon>
        <taxon>Pucciniomycotina</taxon>
        <taxon>Pucciniomycetes</taxon>
        <taxon>Pucciniales</taxon>
        <taxon>Pucciniaceae</taxon>
        <taxon>Puccinia</taxon>
    </lineage>
</organism>
<gene>
    <name evidence="1" type="ORF">MJO28_007040</name>
</gene>
<reference evidence="2" key="1">
    <citation type="journal article" date="2018" name="BMC Genomics">
        <title>Genomic insights into host adaptation between the wheat stripe rust pathogen (Puccinia striiformis f. sp. tritici) and the barley stripe rust pathogen (Puccinia striiformis f. sp. hordei).</title>
        <authorList>
            <person name="Xia C."/>
            <person name="Wang M."/>
            <person name="Yin C."/>
            <person name="Cornejo O.E."/>
            <person name="Hulbert S.H."/>
            <person name="Chen X."/>
        </authorList>
    </citation>
    <scope>NUCLEOTIDE SEQUENCE [LARGE SCALE GENOMIC DNA]</scope>
    <source>
        <strain evidence="2">93-210</strain>
    </source>
</reference>
<sequence length="447" mass="50366">MERVFHRQQMEDPKTERYCSSASSTTTDDDDQQSFFERRTKKDRKSSSSRRLTIEEAIKTNPGSHFIDYNLFQSGTTSSRTQEVEKLRNQRRKTVDGPYTCCSHSHNHAPFNHSVQNDRVVSAGPPVRKTSLPRRSLTKQFCAFDPFTSTRNDQTQSLRNSSPPSIPSTKNEAQPVDKKRSDRRMTMVDRVLESKKNNSSLLVDWNPFQGGNPSPLTSQQRLHRRQTVDPVTDHAPAAIMTDSHTVRTTKIHGRRDRSKWGSDTTGPGEKPSTKNIGSEATIIPGLTDHKKPHHRLSLHDPALLEIKPCSVIQAEQSHHVTPQGGRKSQSNSHRQPSINQQCSIPPSSTHKITPEHRDGLLIKQEELSVPDHHSKNVRTSRASFPQSKSTDSKSLMIFPGTYPYPSQPITTEVYDSLSSGAPVNLDLKRLEYSSIPSKYYPSLPPLL</sequence>
<comment type="caution">
    <text evidence="1">The sequence shown here is derived from an EMBL/GenBank/DDBJ whole genome shotgun (WGS) entry which is preliminary data.</text>
</comment>
<evidence type="ECO:0000313" key="2">
    <source>
        <dbReference type="Proteomes" id="UP001060170"/>
    </source>
</evidence>
<protein>
    <submittedName>
        <fullName evidence="1">Uncharacterized protein</fullName>
    </submittedName>
</protein>